<organism evidence="2 4">
    <name type="scientific">Actinidia rufa</name>
    <dbReference type="NCBI Taxonomy" id="165716"/>
    <lineage>
        <taxon>Eukaryota</taxon>
        <taxon>Viridiplantae</taxon>
        <taxon>Streptophyta</taxon>
        <taxon>Embryophyta</taxon>
        <taxon>Tracheophyta</taxon>
        <taxon>Spermatophyta</taxon>
        <taxon>Magnoliopsida</taxon>
        <taxon>eudicotyledons</taxon>
        <taxon>Gunneridae</taxon>
        <taxon>Pentapetalae</taxon>
        <taxon>asterids</taxon>
        <taxon>Ericales</taxon>
        <taxon>Actinidiaceae</taxon>
        <taxon>Actinidia</taxon>
    </lineage>
</organism>
<dbReference type="EMBL" id="BJWL01000001">
    <property type="protein sequence ID" value="GFY80962.1"/>
    <property type="molecule type" value="Genomic_DNA"/>
</dbReference>
<gene>
    <name evidence="2" type="ORF">Acr_01g0007710</name>
    <name evidence="3" type="ORF">Acr_22g0003860</name>
</gene>
<accession>A0A7J0E3W2</accession>
<dbReference type="Proteomes" id="UP000585474">
    <property type="component" value="Unassembled WGS sequence"/>
</dbReference>
<evidence type="ECO:0000313" key="3">
    <source>
        <dbReference type="EMBL" id="GFZ10988.1"/>
    </source>
</evidence>
<proteinExistence type="predicted"/>
<feature type="region of interest" description="Disordered" evidence="1">
    <location>
        <begin position="1"/>
        <end position="32"/>
    </location>
</feature>
<evidence type="ECO:0000313" key="4">
    <source>
        <dbReference type="Proteomes" id="UP000585474"/>
    </source>
</evidence>
<protein>
    <submittedName>
        <fullName evidence="2">Uncharacterized protein</fullName>
    </submittedName>
</protein>
<dbReference type="EMBL" id="BJWL01000022">
    <property type="protein sequence ID" value="GFZ10988.1"/>
    <property type="molecule type" value="Genomic_DNA"/>
</dbReference>
<feature type="region of interest" description="Disordered" evidence="1">
    <location>
        <begin position="117"/>
        <end position="142"/>
    </location>
</feature>
<comment type="caution">
    <text evidence="2">The sequence shown here is derived from an EMBL/GenBank/DDBJ whole genome shotgun (WGS) entry which is preliminary data.</text>
</comment>
<sequence length="142" mass="16359">MFTSVQRKMATNEGQEDPMSIGPPGWRVEARPRNNEKYLGKIDWAQKPNMKKLMRMKMKTASFDVANLPDSVTWKLTDAENDNWAPYVGNEMVTKAQQKLWEETFELAMLWEDWPGHGVNAEQKDKANQGENAGTMEYDDSE</sequence>
<keyword evidence="4" id="KW-1185">Reference proteome</keyword>
<evidence type="ECO:0000313" key="2">
    <source>
        <dbReference type="EMBL" id="GFY80962.1"/>
    </source>
</evidence>
<reference evidence="2 4" key="1">
    <citation type="submission" date="2019-07" db="EMBL/GenBank/DDBJ databases">
        <title>De Novo Assembly of kiwifruit Actinidia rufa.</title>
        <authorList>
            <person name="Sugita-Konishi S."/>
            <person name="Sato K."/>
            <person name="Mori E."/>
            <person name="Abe Y."/>
            <person name="Kisaki G."/>
            <person name="Hamano K."/>
            <person name="Suezawa K."/>
            <person name="Otani M."/>
            <person name="Fukuda T."/>
            <person name="Manabe T."/>
            <person name="Gomi K."/>
            <person name="Tabuchi M."/>
            <person name="Akimitsu K."/>
            <person name="Kataoka I."/>
        </authorList>
    </citation>
    <scope>NUCLEOTIDE SEQUENCE [LARGE SCALE GENOMIC DNA]</scope>
    <source>
        <strain evidence="4">cv. Fuchu</strain>
        <strain evidence="2">Fuchu</strain>
    </source>
</reference>
<dbReference type="OrthoDB" id="1739582at2759"/>
<evidence type="ECO:0000256" key="1">
    <source>
        <dbReference type="SAM" id="MobiDB-lite"/>
    </source>
</evidence>
<dbReference type="AlphaFoldDB" id="A0A7J0E3W2"/>
<name>A0A7J0E3W2_9ERIC</name>